<feature type="compositionally biased region" description="Polar residues" evidence="1">
    <location>
        <begin position="698"/>
        <end position="709"/>
    </location>
</feature>
<organism evidence="2 3">
    <name type="scientific">Sphagnum jensenii</name>
    <dbReference type="NCBI Taxonomy" id="128206"/>
    <lineage>
        <taxon>Eukaryota</taxon>
        <taxon>Viridiplantae</taxon>
        <taxon>Streptophyta</taxon>
        <taxon>Embryophyta</taxon>
        <taxon>Bryophyta</taxon>
        <taxon>Sphagnophytina</taxon>
        <taxon>Sphagnopsida</taxon>
        <taxon>Sphagnales</taxon>
        <taxon>Sphagnaceae</taxon>
        <taxon>Sphagnum</taxon>
    </lineage>
</organism>
<feature type="region of interest" description="Disordered" evidence="1">
    <location>
        <begin position="326"/>
        <end position="348"/>
    </location>
</feature>
<evidence type="ECO:0000256" key="1">
    <source>
        <dbReference type="SAM" id="MobiDB-lite"/>
    </source>
</evidence>
<feature type="region of interest" description="Disordered" evidence="1">
    <location>
        <begin position="224"/>
        <end position="264"/>
    </location>
</feature>
<evidence type="ECO:0000313" key="3">
    <source>
        <dbReference type="Proteomes" id="UP001497444"/>
    </source>
</evidence>
<feature type="compositionally biased region" description="Basic and acidic residues" evidence="1">
    <location>
        <begin position="484"/>
        <end position="495"/>
    </location>
</feature>
<feature type="region of interest" description="Disordered" evidence="1">
    <location>
        <begin position="364"/>
        <end position="385"/>
    </location>
</feature>
<name>A0ABP0XH41_9BRYO</name>
<dbReference type="EMBL" id="OZ020103">
    <property type="protein sequence ID" value="CAK9277681.1"/>
    <property type="molecule type" value="Genomic_DNA"/>
</dbReference>
<feature type="compositionally biased region" description="Acidic residues" evidence="1">
    <location>
        <begin position="13"/>
        <end position="29"/>
    </location>
</feature>
<dbReference type="Proteomes" id="UP001497444">
    <property type="component" value="Chromosome 8"/>
</dbReference>
<feature type="compositionally biased region" description="Polar residues" evidence="1">
    <location>
        <begin position="497"/>
        <end position="513"/>
    </location>
</feature>
<protein>
    <submittedName>
        <fullName evidence="2">Uncharacterized protein</fullName>
    </submittedName>
</protein>
<feature type="region of interest" description="Disordered" evidence="1">
    <location>
        <begin position="1"/>
        <end position="54"/>
    </location>
</feature>
<feature type="compositionally biased region" description="Low complexity" evidence="1">
    <location>
        <begin position="37"/>
        <end position="54"/>
    </location>
</feature>
<accession>A0ABP0XH41</accession>
<feature type="region of interest" description="Disordered" evidence="1">
    <location>
        <begin position="696"/>
        <end position="719"/>
    </location>
</feature>
<gene>
    <name evidence="2" type="ORF">CSSPJE1EN1_LOCUS23159</name>
</gene>
<reference evidence="2" key="1">
    <citation type="submission" date="2024-02" db="EMBL/GenBank/DDBJ databases">
        <authorList>
            <consortium name="ELIXIR-Norway"/>
            <consortium name="Elixir Norway"/>
        </authorList>
    </citation>
    <scope>NUCLEOTIDE SEQUENCE</scope>
</reference>
<evidence type="ECO:0000313" key="2">
    <source>
        <dbReference type="EMBL" id="CAK9277681.1"/>
    </source>
</evidence>
<feature type="region of interest" description="Disordered" evidence="1">
    <location>
        <begin position="481"/>
        <end position="519"/>
    </location>
</feature>
<feature type="region of interest" description="Disordered" evidence="1">
    <location>
        <begin position="402"/>
        <end position="464"/>
    </location>
</feature>
<proteinExistence type="predicted"/>
<sequence length="850" mass="91716">MGLCASSALEHLEEFEQEEDEDEEEEEEECSYHIDSRASSARMSYSSSRNSRNSTNSLFKTLSFDSSRSSAEVGEMGQLGSLFCKRRGRGQGRSSLVGNNSSDILSAHLTNLLSSILCKTSSDETKSPAEISFASYLSTPFIRPQGFEQHAIMMKQHDGLDAIAKSYAESAAKAAARDTFLFLNENDSSHNFQTSSGNKPDELQELQGGYALASCVPEENDITLAEEEEEEEEEDEEDEEQDETDVAAAETSSEDSDPGTVDLFKPGIYYHEDELAQYTDQKSLFEFCFPATTSSNSSRWASVVNAARQSAACLAATRPLQIPPTQTLKKKQGQGEVEREDEGGANLSCVPGFELRAVVPTSYKADQDDGRGGGATSSSSSAIPGCAGSCCTSAELLRESSQDQPNCCNASPPPDILRNRRTTISREDCRTTLELQRTPPRNSEEQKDGSSTTNSQNNDVKLQDVDSGNVAQKLGCSRQGADLAQDHGVRSKEGEQDSSANVGEQLLPSSQSGEDSKNLHQGWLDCPTSCLRIRIISAGKECSDLCCSSSSTCGNLIQDCEARIEDEEEKEEQDPDPDSFFSFPSSPSSKLFEEVGSGHIIEQMKSTKLMQEMACRKSTLEEFQGTGFDEEEVRHKEAESATVGKAPLPVSQATLETAAASSQTNFFDKKIFSQEQQQACNPAAAANSSKRFAASKSLLSTEDTSSNNPLDGHGGDESSCCESFDNDDNHHTLGIRIMRFAGKDFACFQIKKCFNGNAVADVPSSGGVTAAASASESAPESGTLRNLILHGGKAVQKASSSRAKTVKDALGNKKTNCLEQFEESTTLTSSTGKGLLLLKLGLLRRKTLGC</sequence>
<feature type="compositionally biased region" description="Polar residues" evidence="1">
    <location>
        <begin position="449"/>
        <end position="460"/>
    </location>
</feature>
<feature type="compositionally biased region" description="Low complexity" evidence="1">
    <location>
        <begin position="376"/>
        <end position="385"/>
    </location>
</feature>
<feature type="region of interest" description="Disordered" evidence="1">
    <location>
        <begin position="565"/>
        <end position="585"/>
    </location>
</feature>
<keyword evidence="3" id="KW-1185">Reference proteome</keyword>
<feature type="compositionally biased region" description="Acidic residues" evidence="1">
    <location>
        <begin position="565"/>
        <end position="577"/>
    </location>
</feature>
<feature type="compositionally biased region" description="Acidic residues" evidence="1">
    <location>
        <begin position="224"/>
        <end position="245"/>
    </location>
</feature>